<evidence type="ECO:0000256" key="1">
    <source>
        <dbReference type="SAM" id="MobiDB-lite"/>
    </source>
</evidence>
<name>A0A5J9W082_9POAL</name>
<evidence type="ECO:0000259" key="2">
    <source>
        <dbReference type="Pfam" id="PF00646"/>
    </source>
</evidence>
<accession>A0A5J9W082</accession>
<dbReference type="SUPFAM" id="SSF81383">
    <property type="entry name" value="F-box domain"/>
    <property type="match status" value="1"/>
</dbReference>
<proteinExistence type="predicted"/>
<dbReference type="Gene3D" id="1.20.1280.50">
    <property type="match status" value="1"/>
</dbReference>
<evidence type="ECO:0000313" key="3">
    <source>
        <dbReference type="EMBL" id="TVU40934.1"/>
    </source>
</evidence>
<dbReference type="PANTHER" id="PTHR32133">
    <property type="entry name" value="OS07G0120400 PROTEIN"/>
    <property type="match status" value="1"/>
</dbReference>
<dbReference type="InterPro" id="IPR036047">
    <property type="entry name" value="F-box-like_dom_sf"/>
</dbReference>
<dbReference type="Pfam" id="PF00646">
    <property type="entry name" value="F-box"/>
    <property type="match status" value="1"/>
</dbReference>
<organism evidence="3 4">
    <name type="scientific">Eragrostis curvula</name>
    <name type="common">weeping love grass</name>
    <dbReference type="NCBI Taxonomy" id="38414"/>
    <lineage>
        <taxon>Eukaryota</taxon>
        <taxon>Viridiplantae</taxon>
        <taxon>Streptophyta</taxon>
        <taxon>Embryophyta</taxon>
        <taxon>Tracheophyta</taxon>
        <taxon>Spermatophyta</taxon>
        <taxon>Magnoliopsida</taxon>
        <taxon>Liliopsida</taxon>
        <taxon>Poales</taxon>
        <taxon>Poaceae</taxon>
        <taxon>PACMAD clade</taxon>
        <taxon>Chloridoideae</taxon>
        <taxon>Eragrostideae</taxon>
        <taxon>Eragrostidinae</taxon>
        <taxon>Eragrostis</taxon>
    </lineage>
</organism>
<sequence>MAPPPPPPPPELIEDVTAEILLRLPPDDPEHLVRASLVCKPWLRVISDPGFLRPPLPCLPRDAAPARPPPPAPTMQRMP</sequence>
<reference evidence="3 4" key="1">
    <citation type="journal article" date="2019" name="Sci. Rep.">
        <title>A high-quality genome of Eragrostis curvula grass provides insights into Poaceae evolution and supports new strategies to enhance forage quality.</title>
        <authorList>
            <person name="Carballo J."/>
            <person name="Santos B.A.C.M."/>
            <person name="Zappacosta D."/>
            <person name="Garbus I."/>
            <person name="Selva J.P."/>
            <person name="Gallo C.A."/>
            <person name="Diaz A."/>
            <person name="Albertini E."/>
            <person name="Caccamo M."/>
            <person name="Echenique V."/>
        </authorList>
    </citation>
    <scope>NUCLEOTIDE SEQUENCE [LARGE SCALE GENOMIC DNA]</scope>
    <source>
        <strain evidence="4">cv. Victoria</strain>
        <tissue evidence="3">Leaf</tissue>
    </source>
</reference>
<dbReference type="EMBL" id="RWGY01000007">
    <property type="protein sequence ID" value="TVU40934.1"/>
    <property type="molecule type" value="Genomic_DNA"/>
</dbReference>
<feature type="non-terminal residue" evidence="3">
    <location>
        <position position="1"/>
    </location>
</feature>
<dbReference type="OrthoDB" id="687793at2759"/>
<dbReference type="InterPro" id="IPR001810">
    <property type="entry name" value="F-box_dom"/>
</dbReference>
<dbReference type="AlphaFoldDB" id="A0A5J9W082"/>
<feature type="region of interest" description="Disordered" evidence="1">
    <location>
        <begin position="60"/>
        <end position="79"/>
    </location>
</feature>
<dbReference type="Proteomes" id="UP000324897">
    <property type="component" value="Chromosome 4"/>
</dbReference>
<feature type="domain" description="F-box" evidence="2">
    <location>
        <begin position="13"/>
        <end position="52"/>
    </location>
</feature>
<protein>
    <recommendedName>
        <fullName evidence="2">F-box domain-containing protein</fullName>
    </recommendedName>
</protein>
<gene>
    <name evidence="3" type="ORF">EJB05_14419</name>
</gene>
<dbReference type="Gramene" id="TVU40934">
    <property type="protein sequence ID" value="TVU40934"/>
    <property type="gene ID" value="EJB05_14419"/>
</dbReference>
<comment type="caution">
    <text evidence="3">The sequence shown here is derived from an EMBL/GenBank/DDBJ whole genome shotgun (WGS) entry which is preliminary data.</text>
</comment>
<evidence type="ECO:0000313" key="4">
    <source>
        <dbReference type="Proteomes" id="UP000324897"/>
    </source>
</evidence>
<keyword evidence="4" id="KW-1185">Reference proteome</keyword>